<sequence length="345" mass="38385">MTSFVHGIALLGFEDFALAQGLDPRATLAEIGLPCDAKDGVISGVQFNTLLELCARRSANPLFGLQLGLQQGAQALGNLWYAIQNAGSVGEALQVLIQYFHVHSNGAQLQLECHGGYARLMYEVTDGEAHSVRQTVELAIGISAHLMQGLLQHAWQPHSLQLRHSPVAEPSAYCRLLGITPHFNNSVNAWVFDERLLNIPLSTADQRLRQLVREHLDELARITLQELPSYVQKLLRTWLPHGQVCIEQVAAHMQLSPRSLQRYLRAQNTSFQALLDDTRQALATRYLRESSLSLTQLAGLLGYADLSTFSRAFKRWNGISPQQWKHHQQSSPAAVSRAVPDRHGE</sequence>
<protein>
    <submittedName>
        <fullName evidence="6">AraC family transcriptional regulator</fullName>
    </submittedName>
</protein>
<dbReference type="Proteomes" id="UP001305928">
    <property type="component" value="Chromosome"/>
</dbReference>
<proteinExistence type="predicted"/>
<evidence type="ECO:0000313" key="6">
    <source>
        <dbReference type="EMBL" id="WPC03887.1"/>
    </source>
</evidence>
<feature type="compositionally biased region" description="Polar residues" evidence="4">
    <location>
        <begin position="323"/>
        <end position="333"/>
    </location>
</feature>
<dbReference type="Pfam" id="PF12625">
    <property type="entry name" value="Arabinose_bd"/>
    <property type="match status" value="1"/>
</dbReference>
<keyword evidence="1" id="KW-0805">Transcription regulation</keyword>
<evidence type="ECO:0000313" key="7">
    <source>
        <dbReference type="Proteomes" id="UP001305928"/>
    </source>
</evidence>
<gene>
    <name evidence="6" type="ORF">SBP02_13985</name>
</gene>
<keyword evidence="2" id="KW-0238">DNA-binding</keyword>
<dbReference type="PANTHER" id="PTHR47894">
    <property type="entry name" value="HTH-TYPE TRANSCRIPTIONAL REGULATOR GADX"/>
    <property type="match status" value="1"/>
</dbReference>
<accession>A0ABZ0PRX7</accession>
<dbReference type="RefSeq" id="WP_318642598.1">
    <property type="nucleotide sequence ID" value="NZ_CP137892.1"/>
</dbReference>
<dbReference type="SMART" id="SM00342">
    <property type="entry name" value="HTH_ARAC"/>
    <property type="match status" value="1"/>
</dbReference>
<dbReference type="SUPFAM" id="SSF46689">
    <property type="entry name" value="Homeodomain-like"/>
    <property type="match status" value="1"/>
</dbReference>
<dbReference type="InterPro" id="IPR032687">
    <property type="entry name" value="AraC-type_N"/>
</dbReference>
<dbReference type="Gene3D" id="1.10.10.60">
    <property type="entry name" value="Homeodomain-like"/>
    <property type="match status" value="1"/>
</dbReference>
<dbReference type="InterPro" id="IPR018060">
    <property type="entry name" value="HTH_AraC"/>
</dbReference>
<dbReference type="Pfam" id="PF12833">
    <property type="entry name" value="HTH_18"/>
    <property type="match status" value="1"/>
</dbReference>
<dbReference type="EMBL" id="CP137892">
    <property type="protein sequence ID" value="WPC03887.1"/>
    <property type="molecule type" value="Genomic_DNA"/>
</dbReference>
<reference evidence="6 7" key="1">
    <citation type="submission" date="2023-11" db="EMBL/GenBank/DDBJ databases">
        <title>Complete genome of Pseudomonas benzenivorans BA3361.</title>
        <authorList>
            <person name="Shin S.Y."/>
            <person name="Song J."/>
            <person name="Kang H."/>
        </authorList>
    </citation>
    <scope>NUCLEOTIDE SEQUENCE [LARGE SCALE GENOMIC DNA]</scope>
    <source>
        <strain evidence="6 7">HNIBRBA3361</strain>
    </source>
</reference>
<name>A0ABZ0PRX7_9PSED</name>
<evidence type="ECO:0000256" key="2">
    <source>
        <dbReference type="ARBA" id="ARBA00023125"/>
    </source>
</evidence>
<feature type="region of interest" description="Disordered" evidence="4">
    <location>
        <begin position="323"/>
        <end position="345"/>
    </location>
</feature>
<feature type="domain" description="HTH araC/xylS-type" evidence="5">
    <location>
        <begin position="229"/>
        <end position="327"/>
    </location>
</feature>
<evidence type="ECO:0000256" key="3">
    <source>
        <dbReference type="ARBA" id="ARBA00023163"/>
    </source>
</evidence>
<keyword evidence="3" id="KW-0804">Transcription</keyword>
<dbReference type="PANTHER" id="PTHR47894:SF4">
    <property type="entry name" value="HTH-TYPE TRANSCRIPTIONAL REGULATOR GADX"/>
    <property type="match status" value="1"/>
</dbReference>
<dbReference type="InterPro" id="IPR009057">
    <property type="entry name" value="Homeodomain-like_sf"/>
</dbReference>
<dbReference type="PROSITE" id="PS01124">
    <property type="entry name" value="HTH_ARAC_FAMILY_2"/>
    <property type="match status" value="1"/>
</dbReference>
<evidence type="ECO:0000256" key="1">
    <source>
        <dbReference type="ARBA" id="ARBA00023015"/>
    </source>
</evidence>
<organism evidence="6 7">
    <name type="scientific">Pseudomonas benzenivorans</name>
    <dbReference type="NCBI Taxonomy" id="556533"/>
    <lineage>
        <taxon>Bacteria</taxon>
        <taxon>Pseudomonadati</taxon>
        <taxon>Pseudomonadota</taxon>
        <taxon>Gammaproteobacteria</taxon>
        <taxon>Pseudomonadales</taxon>
        <taxon>Pseudomonadaceae</taxon>
        <taxon>Pseudomonas</taxon>
    </lineage>
</organism>
<evidence type="ECO:0000256" key="4">
    <source>
        <dbReference type="SAM" id="MobiDB-lite"/>
    </source>
</evidence>
<keyword evidence="7" id="KW-1185">Reference proteome</keyword>
<evidence type="ECO:0000259" key="5">
    <source>
        <dbReference type="PROSITE" id="PS01124"/>
    </source>
</evidence>